<evidence type="ECO:0000313" key="12">
    <source>
        <dbReference type="Proteomes" id="UP000570361"/>
    </source>
</evidence>
<dbReference type="SMART" id="SM00448">
    <property type="entry name" value="REC"/>
    <property type="match status" value="1"/>
</dbReference>
<dbReference type="GO" id="GO:0003700">
    <property type="term" value="F:DNA-binding transcription factor activity"/>
    <property type="evidence" value="ECO:0007669"/>
    <property type="project" value="InterPro"/>
</dbReference>
<dbReference type="SUPFAM" id="SSF46689">
    <property type="entry name" value="Homeodomain-like"/>
    <property type="match status" value="1"/>
</dbReference>
<evidence type="ECO:0000256" key="8">
    <source>
        <dbReference type="PROSITE-ProRule" id="PRU00169"/>
    </source>
</evidence>
<dbReference type="InterPro" id="IPR018060">
    <property type="entry name" value="HTH_AraC"/>
</dbReference>
<comment type="subcellular location">
    <subcellularLocation>
        <location evidence="1">Cytoplasm</location>
    </subcellularLocation>
</comment>
<dbReference type="InterPro" id="IPR011006">
    <property type="entry name" value="CheY-like_superfamily"/>
</dbReference>
<evidence type="ECO:0000256" key="7">
    <source>
        <dbReference type="ARBA" id="ARBA00023163"/>
    </source>
</evidence>
<sequence length="505" mass="56737">MLRLLIVEDERWEREGLVEFWDWQQFGITRIDTAVDGIDGLEKALAVSPDIIITDIRMPGMDGIEMSKQIREQLPDVRIIVLTGYDDFRFAREAIRFNAADYVLKPVEDEELRRTIAKVAAECKVLLEQRSASPEAANKRREAEDMLTDLLQGTGDPDSIWQELATVFGDNAAYLAAVILPLLPVDPELPSTIHRSAYVLPCKELEEAGVFIAPLQQEENVEVLEQRLRVTLAESAILVSSGQATLAELPDRYREAVGTARHARFYGRSGMIDAAEEALAKHAFAPRAAEVTRSCQELVREIRVQGAAGKPDKVTQLLDELFAKFRSEPGAGQAFPATMLNVLLTELTLLSGEHELPEAVRSNRLLAYDSLKQLEEAVRRYMSEWMARLEEKRTNKDESVIRKVTQIVEAQYGSNELSLTMLAEAVFLSVNHLGVVFKKAMGKTVHEYITAVRMAKAEEQLRMSKRKVAAIASEVGIPNTSYFCSLFKQAYGMTPGEYQEMMQRR</sequence>
<keyword evidence="2" id="KW-0963">Cytoplasm</keyword>
<dbReference type="Gene3D" id="1.10.10.60">
    <property type="entry name" value="Homeodomain-like"/>
    <property type="match status" value="2"/>
</dbReference>
<dbReference type="PANTHER" id="PTHR42713:SF3">
    <property type="entry name" value="TRANSCRIPTIONAL REGULATORY PROTEIN HPTR"/>
    <property type="match status" value="1"/>
</dbReference>
<dbReference type="PRINTS" id="PR00032">
    <property type="entry name" value="HTHARAC"/>
</dbReference>
<dbReference type="InterPro" id="IPR051552">
    <property type="entry name" value="HptR"/>
</dbReference>
<keyword evidence="7" id="KW-0804">Transcription</keyword>
<dbReference type="EMBL" id="JACHXK010000001">
    <property type="protein sequence ID" value="MBB3108783.1"/>
    <property type="molecule type" value="Genomic_DNA"/>
</dbReference>
<gene>
    <name evidence="11" type="ORF">FHS18_000811</name>
</gene>
<dbReference type="Proteomes" id="UP000570361">
    <property type="component" value="Unassembled WGS sequence"/>
</dbReference>
<dbReference type="GO" id="GO:0043565">
    <property type="term" value="F:sequence-specific DNA binding"/>
    <property type="evidence" value="ECO:0007669"/>
    <property type="project" value="InterPro"/>
</dbReference>
<evidence type="ECO:0000256" key="3">
    <source>
        <dbReference type="ARBA" id="ARBA00022553"/>
    </source>
</evidence>
<organism evidence="11 12">
    <name type="scientific">Paenibacillus phyllosphaerae</name>
    <dbReference type="NCBI Taxonomy" id="274593"/>
    <lineage>
        <taxon>Bacteria</taxon>
        <taxon>Bacillati</taxon>
        <taxon>Bacillota</taxon>
        <taxon>Bacilli</taxon>
        <taxon>Bacillales</taxon>
        <taxon>Paenibacillaceae</taxon>
        <taxon>Paenibacillus</taxon>
    </lineage>
</organism>
<dbReference type="SUPFAM" id="SSF52172">
    <property type="entry name" value="CheY-like"/>
    <property type="match status" value="1"/>
</dbReference>
<feature type="modified residue" description="4-aspartylphosphate" evidence="8">
    <location>
        <position position="55"/>
    </location>
</feature>
<evidence type="ECO:0000259" key="10">
    <source>
        <dbReference type="PROSITE" id="PS50110"/>
    </source>
</evidence>
<evidence type="ECO:0000256" key="1">
    <source>
        <dbReference type="ARBA" id="ARBA00004496"/>
    </source>
</evidence>
<comment type="caution">
    <text evidence="11">The sequence shown here is derived from an EMBL/GenBank/DDBJ whole genome shotgun (WGS) entry which is preliminary data.</text>
</comment>
<evidence type="ECO:0000259" key="9">
    <source>
        <dbReference type="PROSITE" id="PS01124"/>
    </source>
</evidence>
<protein>
    <submittedName>
        <fullName evidence="11">Two-component system response regulator YesN</fullName>
    </submittedName>
</protein>
<dbReference type="PANTHER" id="PTHR42713">
    <property type="entry name" value="HISTIDINE KINASE-RELATED"/>
    <property type="match status" value="1"/>
</dbReference>
<dbReference type="InterPro" id="IPR009057">
    <property type="entry name" value="Homeodomain-like_sf"/>
</dbReference>
<keyword evidence="5" id="KW-0805">Transcription regulation</keyword>
<dbReference type="PROSITE" id="PS01124">
    <property type="entry name" value="HTH_ARAC_FAMILY_2"/>
    <property type="match status" value="1"/>
</dbReference>
<evidence type="ECO:0000256" key="2">
    <source>
        <dbReference type="ARBA" id="ARBA00022490"/>
    </source>
</evidence>
<dbReference type="GO" id="GO:0005737">
    <property type="term" value="C:cytoplasm"/>
    <property type="evidence" value="ECO:0007669"/>
    <property type="project" value="UniProtKB-SubCell"/>
</dbReference>
<accession>A0A7W5AU21</accession>
<keyword evidence="3 8" id="KW-0597">Phosphoprotein</keyword>
<dbReference type="AlphaFoldDB" id="A0A7W5AU21"/>
<dbReference type="Gene3D" id="3.40.50.2300">
    <property type="match status" value="1"/>
</dbReference>
<proteinExistence type="predicted"/>
<feature type="domain" description="HTH araC/xylS-type" evidence="9">
    <location>
        <begin position="402"/>
        <end position="501"/>
    </location>
</feature>
<keyword evidence="6" id="KW-0238">DNA-binding</keyword>
<keyword evidence="4" id="KW-0902">Two-component regulatory system</keyword>
<dbReference type="InterPro" id="IPR018062">
    <property type="entry name" value="HTH_AraC-typ_CS"/>
</dbReference>
<name>A0A7W5AU21_9BACL</name>
<dbReference type="SMART" id="SM00342">
    <property type="entry name" value="HTH_ARAC"/>
    <property type="match status" value="1"/>
</dbReference>
<dbReference type="Pfam" id="PF12833">
    <property type="entry name" value="HTH_18"/>
    <property type="match status" value="1"/>
</dbReference>
<dbReference type="PROSITE" id="PS50110">
    <property type="entry name" value="RESPONSE_REGULATORY"/>
    <property type="match status" value="1"/>
</dbReference>
<dbReference type="InterPro" id="IPR020449">
    <property type="entry name" value="Tscrpt_reg_AraC-type_HTH"/>
</dbReference>
<dbReference type="Pfam" id="PF00072">
    <property type="entry name" value="Response_reg"/>
    <property type="match status" value="1"/>
</dbReference>
<evidence type="ECO:0000256" key="4">
    <source>
        <dbReference type="ARBA" id="ARBA00023012"/>
    </source>
</evidence>
<evidence type="ECO:0000256" key="6">
    <source>
        <dbReference type="ARBA" id="ARBA00023125"/>
    </source>
</evidence>
<keyword evidence="12" id="KW-1185">Reference proteome</keyword>
<feature type="domain" description="Response regulatory" evidence="10">
    <location>
        <begin position="3"/>
        <end position="120"/>
    </location>
</feature>
<dbReference type="GO" id="GO:0000160">
    <property type="term" value="P:phosphorelay signal transduction system"/>
    <property type="evidence" value="ECO:0007669"/>
    <property type="project" value="UniProtKB-KW"/>
</dbReference>
<dbReference type="InterPro" id="IPR001789">
    <property type="entry name" value="Sig_transdc_resp-reg_receiver"/>
</dbReference>
<dbReference type="RefSeq" id="WP_183597174.1">
    <property type="nucleotide sequence ID" value="NZ_JACHXK010000001.1"/>
</dbReference>
<evidence type="ECO:0000313" key="11">
    <source>
        <dbReference type="EMBL" id="MBB3108783.1"/>
    </source>
</evidence>
<dbReference type="CDD" id="cd17536">
    <property type="entry name" value="REC_YesN-like"/>
    <property type="match status" value="1"/>
</dbReference>
<evidence type="ECO:0000256" key="5">
    <source>
        <dbReference type="ARBA" id="ARBA00023015"/>
    </source>
</evidence>
<dbReference type="PROSITE" id="PS00041">
    <property type="entry name" value="HTH_ARAC_FAMILY_1"/>
    <property type="match status" value="1"/>
</dbReference>
<reference evidence="11 12" key="1">
    <citation type="submission" date="2020-08" db="EMBL/GenBank/DDBJ databases">
        <title>Genomic Encyclopedia of Type Strains, Phase III (KMG-III): the genomes of soil and plant-associated and newly described type strains.</title>
        <authorList>
            <person name="Whitman W."/>
        </authorList>
    </citation>
    <scope>NUCLEOTIDE SEQUENCE [LARGE SCALE GENOMIC DNA]</scope>
    <source>
        <strain evidence="11 12">CECT 5862</strain>
    </source>
</reference>